<evidence type="ECO:0000256" key="3">
    <source>
        <dbReference type="ARBA" id="ARBA00022729"/>
    </source>
</evidence>
<dbReference type="Proteomes" id="UP000225706">
    <property type="component" value="Unassembled WGS sequence"/>
</dbReference>
<comment type="subcellular location">
    <subcellularLocation>
        <location evidence="1">Secreted</location>
    </subcellularLocation>
</comment>
<sequence>MKSKTLPLQAILILVLVTSHVWAVNFKVSTQRVTQRVHHKEVCKPWSVKVAVRVVDCQTRMVSLNQCAGTCLSEHSLNEESCKCCKPVKKSVVNVPLHCQDSSGNPSHYTHQMEQHEECSCLPCST</sequence>
<keyword evidence="2" id="KW-0964">Secreted</keyword>
<organism evidence="8 9">
    <name type="scientific">Stylophora pistillata</name>
    <name type="common">Smooth cauliflower coral</name>
    <dbReference type="NCBI Taxonomy" id="50429"/>
    <lineage>
        <taxon>Eukaryota</taxon>
        <taxon>Metazoa</taxon>
        <taxon>Cnidaria</taxon>
        <taxon>Anthozoa</taxon>
        <taxon>Hexacorallia</taxon>
        <taxon>Scleractinia</taxon>
        <taxon>Astrocoeniina</taxon>
        <taxon>Pocilloporidae</taxon>
        <taxon>Stylophora</taxon>
    </lineage>
</organism>
<evidence type="ECO:0000256" key="2">
    <source>
        <dbReference type="ARBA" id="ARBA00022525"/>
    </source>
</evidence>
<protein>
    <recommendedName>
        <fullName evidence="7">CTCK domain-containing protein</fullName>
    </recommendedName>
</protein>
<dbReference type="GO" id="GO:0005576">
    <property type="term" value="C:extracellular region"/>
    <property type="evidence" value="ECO:0007669"/>
    <property type="project" value="UniProtKB-SubCell"/>
</dbReference>
<dbReference type="EMBL" id="LSMT01000701">
    <property type="protein sequence ID" value="PFX14983.1"/>
    <property type="molecule type" value="Genomic_DNA"/>
</dbReference>
<comment type="caution">
    <text evidence="5">Lacks conserved residue(s) required for the propagation of feature annotation.</text>
</comment>
<keyword evidence="3 6" id="KW-0732">Signal</keyword>
<dbReference type="SUPFAM" id="SSF57501">
    <property type="entry name" value="Cystine-knot cytokines"/>
    <property type="match status" value="1"/>
</dbReference>
<dbReference type="Pfam" id="PF03045">
    <property type="entry name" value="DAN"/>
    <property type="match status" value="1"/>
</dbReference>
<evidence type="ECO:0000256" key="6">
    <source>
        <dbReference type="SAM" id="SignalP"/>
    </source>
</evidence>
<dbReference type="SMART" id="SM00041">
    <property type="entry name" value="CT"/>
    <property type="match status" value="1"/>
</dbReference>
<proteinExistence type="predicted"/>
<dbReference type="AlphaFoldDB" id="A0A2B4RDT1"/>
<evidence type="ECO:0000256" key="5">
    <source>
        <dbReference type="PROSITE-ProRule" id="PRU00039"/>
    </source>
</evidence>
<dbReference type="InterPro" id="IPR006207">
    <property type="entry name" value="Cys_knot_C"/>
</dbReference>
<evidence type="ECO:0000313" key="9">
    <source>
        <dbReference type="Proteomes" id="UP000225706"/>
    </source>
</evidence>
<keyword evidence="4" id="KW-1015">Disulfide bond</keyword>
<feature type="chain" id="PRO_5012157061" description="CTCK domain-containing protein" evidence="6">
    <location>
        <begin position="24"/>
        <end position="126"/>
    </location>
</feature>
<comment type="caution">
    <text evidence="8">The sequence shown here is derived from an EMBL/GenBank/DDBJ whole genome shotgun (WGS) entry which is preliminary data.</text>
</comment>
<feature type="domain" description="CTCK" evidence="7">
    <location>
        <begin position="43"/>
        <end position="125"/>
    </location>
</feature>
<dbReference type="InterPro" id="IPR004133">
    <property type="entry name" value="DAN_dom"/>
</dbReference>
<accession>A0A2B4RDT1</accession>
<dbReference type="InterPro" id="IPR029034">
    <property type="entry name" value="Cystine-knot_cytokine"/>
</dbReference>
<evidence type="ECO:0000256" key="1">
    <source>
        <dbReference type="ARBA" id="ARBA00004613"/>
    </source>
</evidence>
<dbReference type="Gene3D" id="2.10.90.10">
    <property type="entry name" value="Cystine-knot cytokines"/>
    <property type="match status" value="1"/>
</dbReference>
<feature type="signal peptide" evidence="6">
    <location>
        <begin position="1"/>
        <end position="23"/>
    </location>
</feature>
<name>A0A2B4RDT1_STYPI</name>
<reference evidence="9" key="1">
    <citation type="journal article" date="2017" name="bioRxiv">
        <title>Comparative analysis of the genomes of Stylophora pistillata and Acropora digitifera provides evidence for extensive differences between species of corals.</title>
        <authorList>
            <person name="Voolstra C.R."/>
            <person name="Li Y."/>
            <person name="Liew Y.J."/>
            <person name="Baumgarten S."/>
            <person name="Zoccola D."/>
            <person name="Flot J.-F."/>
            <person name="Tambutte S."/>
            <person name="Allemand D."/>
            <person name="Aranda M."/>
        </authorList>
    </citation>
    <scope>NUCLEOTIDE SEQUENCE [LARGE SCALE GENOMIC DNA]</scope>
</reference>
<evidence type="ECO:0000313" key="8">
    <source>
        <dbReference type="EMBL" id="PFX14983.1"/>
    </source>
</evidence>
<dbReference type="PROSITE" id="PS01225">
    <property type="entry name" value="CTCK_2"/>
    <property type="match status" value="1"/>
</dbReference>
<evidence type="ECO:0000256" key="4">
    <source>
        <dbReference type="ARBA" id="ARBA00023157"/>
    </source>
</evidence>
<keyword evidence="9" id="KW-1185">Reference proteome</keyword>
<evidence type="ECO:0000259" key="7">
    <source>
        <dbReference type="PROSITE" id="PS01225"/>
    </source>
</evidence>
<gene>
    <name evidence="8" type="ORF">AWC38_SpisGene25808</name>
</gene>